<sequence length="121" mass="13364">MLTCRVSILHSFESCSDPLDWKLGTHGVTIAFTAALCSFCPCGTCRYTATLLPEVISEEGMSQEAVLEKLVHKAGYRRHCSPKMMRSLVWTSVHGMQSGLSDLCTQAGSPQLSAFVRPRRR</sequence>
<dbReference type="SUPFAM" id="SSF143447">
    <property type="entry name" value="AMMECR1-like"/>
    <property type="match status" value="1"/>
</dbReference>
<feature type="domain" description="AMMECR1" evidence="1">
    <location>
        <begin position="1"/>
        <end position="107"/>
    </location>
</feature>
<accession>A0ABP0RFP7</accession>
<dbReference type="Proteomes" id="UP001642484">
    <property type="component" value="Unassembled WGS sequence"/>
</dbReference>
<dbReference type="PROSITE" id="PS51112">
    <property type="entry name" value="AMMECR1"/>
    <property type="match status" value="1"/>
</dbReference>
<reference evidence="2 3" key="1">
    <citation type="submission" date="2024-02" db="EMBL/GenBank/DDBJ databases">
        <authorList>
            <person name="Chen Y."/>
            <person name="Shah S."/>
            <person name="Dougan E. K."/>
            <person name="Thang M."/>
            <person name="Chan C."/>
        </authorList>
    </citation>
    <scope>NUCLEOTIDE SEQUENCE [LARGE SCALE GENOMIC DNA]</scope>
</reference>
<dbReference type="InterPro" id="IPR002733">
    <property type="entry name" value="AMMECR1_domain"/>
</dbReference>
<dbReference type="PANTHER" id="PTHR13016">
    <property type="entry name" value="AMMECR1 HOMOLOG"/>
    <property type="match status" value="1"/>
</dbReference>
<proteinExistence type="predicted"/>
<dbReference type="InterPro" id="IPR023473">
    <property type="entry name" value="AMMECR1"/>
</dbReference>
<evidence type="ECO:0000259" key="1">
    <source>
        <dbReference type="PROSITE" id="PS51112"/>
    </source>
</evidence>
<dbReference type="Pfam" id="PF01871">
    <property type="entry name" value="AMMECR1"/>
    <property type="match status" value="1"/>
</dbReference>
<protein>
    <recommendedName>
        <fullName evidence="1">AMMECR1 domain-containing protein</fullName>
    </recommendedName>
</protein>
<evidence type="ECO:0000313" key="3">
    <source>
        <dbReference type="Proteomes" id="UP001642484"/>
    </source>
</evidence>
<comment type="caution">
    <text evidence="2">The sequence shown here is derived from an EMBL/GenBank/DDBJ whole genome shotgun (WGS) entry which is preliminary data.</text>
</comment>
<organism evidence="2 3">
    <name type="scientific">Durusdinium trenchii</name>
    <dbReference type="NCBI Taxonomy" id="1381693"/>
    <lineage>
        <taxon>Eukaryota</taxon>
        <taxon>Sar</taxon>
        <taxon>Alveolata</taxon>
        <taxon>Dinophyceae</taxon>
        <taxon>Suessiales</taxon>
        <taxon>Symbiodiniaceae</taxon>
        <taxon>Durusdinium</taxon>
    </lineage>
</organism>
<gene>
    <name evidence="2" type="ORF">CCMP2556_LOCUS46834</name>
</gene>
<dbReference type="PANTHER" id="PTHR13016:SF0">
    <property type="entry name" value="AMME SYNDROME CANDIDATE GENE 1 PROTEIN"/>
    <property type="match status" value="1"/>
</dbReference>
<keyword evidence="3" id="KW-1185">Reference proteome</keyword>
<dbReference type="InterPro" id="IPR036071">
    <property type="entry name" value="AMMECR1_dom_sf"/>
</dbReference>
<name>A0ABP0RFP7_9DINO</name>
<dbReference type="EMBL" id="CAXAMN010025895">
    <property type="protein sequence ID" value="CAK9098959.1"/>
    <property type="molecule type" value="Genomic_DNA"/>
</dbReference>
<evidence type="ECO:0000313" key="2">
    <source>
        <dbReference type="EMBL" id="CAK9098959.1"/>
    </source>
</evidence>
<dbReference type="Gene3D" id="3.30.1490.150">
    <property type="entry name" value="Hypothetical protein ph0010, domain 2"/>
    <property type="match status" value="1"/>
</dbReference>